<keyword evidence="2" id="KW-1133">Transmembrane helix</keyword>
<keyword evidence="2" id="KW-0812">Transmembrane</keyword>
<evidence type="ECO:0000313" key="3">
    <source>
        <dbReference type="EMBL" id="CAJ1947711.1"/>
    </source>
</evidence>
<evidence type="ECO:0000256" key="2">
    <source>
        <dbReference type="SAM" id="Phobius"/>
    </source>
</evidence>
<dbReference type="AlphaFoldDB" id="A0AAD2FP00"/>
<name>A0AAD2FP00_9STRA</name>
<feature type="region of interest" description="Disordered" evidence="1">
    <location>
        <begin position="106"/>
        <end position="163"/>
    </location>
</feature>
<feature type="transmembrane region" description="Helical" evidence="2">
    <location>
        <begin position="334"/>
        <end position="352"/>
    </location>
</feature>
<feature type="compositionally biased region" description="Polar residues" evidence="1">
    <location>
        <begin position="72"/>
        <end position="93"/>
    </location>
</feature>
<organism evidence="3 4">
    <name type="scientific">Cylindrotheca closterium</name>
    <dbReference type="NCBI Taxonomy" id="2856"/>
    <lineage>
        <taxon>Eukaryota</taxon>
        <taxon>Sar</taxon>
        <taxon>Stramenopiles</taxon>
        <taxon>Ochrophyta</taxon>
        <taxon>Bacillariophyta</taxon>
        <taxon>Bacillariophyceae</taxon>
        <taxon>Bacillariophycidae</taxon>
        <taxon>Bacillariales</taxon>
        <taxon>Bacillariaceae</taxon>
        <taxon>Cylindrotheca</taxon>
    </lineage>
</organism>
<dbReference type="EMBL" id="CAKOGP040001736">
    <property type="protein sequence ID" value="CAJ1947711.1"/>
    <property type="molecule type" value="Genomic_DNA"/>
</dbReference>
<keyword evidence="4" id="KW-1185">Reference proteome</keyword>
<feature type="transmembrane region" description="Helical" evidence="2">
    <location>
        <begin position="394"/>
        <end position="414"/>
    </location>
</feature>
<feature type="transmembrane region" description="Helical" evidence="2">
    <location>
        <begin position="277"/>
        <end position="305"/>
    </location>
</feature>
<feature type="transmembrane region" description="Helical" evidence="2">
    <location>
        <begin position="236"/>
        <end position="257"/>
    </location>
</feature>
<evidence type="ECO:0000256" key="1">
    <source>
        <dbReference type="SAM" id="MobiDB-lite"/>
    </source>
</evidence>
<reference evidence="3" key="1">
    <citation type="submission" date="2023-08" db="EMBL/GenBank/DDBJ databases">
        <authorList>
            <person name="Audoor S."/>
            <person name="Bilcke G."/>
        </authorList>
    </citation>
    <scope>NUCLEOTIDE SEQUENCE</scope>
</reference>
<gene>
    <name evidence="3" type="ORF">CYCCA115_LOCUS11270</name>
</gene>
<feature type="compositionally biased region" description="Basic and acidic residues" evidence="1">
    <location>
        <begin position="126"/>
        <end position="140"/>
    </location>
</feature>
<accession>A0AAD2FP00</accession>
<proteinExistence type="predicted"/>
<evidence type="ECO:0000313" key="4">
    <source>
        <dbReference type="Proteomes" id="UP001295423"/>
    </source>
</evidence>
<comment type="caution">
    <text evidence="3">The sequence shown here is derived from an EMBL/GenBank/DDBJ whole genome shotgun (WGS) entry which is preliminary data.</text>
</comment>
<dbReference type="Proteomes" id="UP001295423">
    <property type="component" value="Unassembled WGS sequence"/>
</dbReference>
<sequence>MKSFRKERSISAGPAIRARERNTAPVLSARERMETYNQSYDRPTDPTRSKRNPRTAISQPLRTYSKHAPLSRSATLVTHHQSNAESKPSLNVSKSYRAGKSNRRLEFQQSQVQHEHAQSTRKFTRSSRDFQKRSSRDSIQRQKSSSEGSTLSSRQVSMGDETCSDAHSRLSKYKTTMGSSYRSDPSYLVPLLAAQAYHIPGNTWFQDWRQFMRNNHPLFGICLHHKLHPIKSCTRMIALFGSILFGLVMTNIFYLFYLWNPDFDQIVMSITLDSGDIYTLTTGMLLLWTVGGGIHASFNLCLWYIAACSCCRAGGCCEARACCPSFGKHVIRGVVLMIVIMTILVILMRIAIGNPETDTLDDVATTSNVTDSNAIDFFFTEEAWDLNVNGTEEFHFVLAYLVQMGLSIFVYYPFFATVLMSGVLGCNGKVPLLGGRPYEVAQYKRKQQRVSKLGNSTYLDSYYGESSDEFALNFTFVSDDRESAHEDDIEIVWTPKAKREFERRWSA</sequence>
<keyword evidence="2" id="KW-0472">Membrane</keyword>
<feature type="compositionally biased region" description="Polar residues" evidence="1">
    <location>
        <begin position="141"/>
        <end position="156"/>
    </location>
</feature>
<feature type="region of interest" description="Disordered" evidence="1">
    <location>
        <begin position="1"/>
        <end position="93"/>
    </location>
</feature>
<protein>
    <submittedName>
        <fullName evidence="3">Uncharacterized protein</fullName>
    </submittedName>
</protein>